<keyword evidence="3" id="KW-0489">Methyltransferase</keyword>
<evidence type="ECO:0000259" key="6">
    <source>
        <dbReference type="Pfam" id="PF00590"/>
    </source>
</evidence>
<comment type="pathway">
    <text evidence="1">Cofactor biosynthesis; adenosylcobalamin biosynthesis.</text>
</comment>
<dbReference type="EMBL" id="JACBXQ010000001">
    <property type="protein sequence ID" value="MBG9985833.1"/>
    <property type="molecule type" value="Genomic_DNA"/>
</dbReference>
<keyword evidence="8" id="KW-1185">Reference proteome</keyword>
<evidence type="ECO:0000256" key="5">
    <source>
        <dbReference type="ARBA" id="ARBA00022691"/>
    </source>
</evidence>
<proteinExistence type="predicted"/>
<evidence type="ECO:0000256" key="3">
    <source>
        <dbReference type="ARBA" id="ARBA00022603"/>
    </source>
</evidence>
<keyword evidence="2" id="KW-0169">Cobalamin biosynthesis</keyword>
<reference evidence="7 8" key="1">
    <citation type="submission" date="2020-07" db="EMBL/GenBank/DDBJ databases">
        <title>Facklamia lactis sp. nov., isolated from raw milk.</title>
        <authorList>
            <person name="Doll E.V."/>
            <person name="Huptas C."/>
            <person name="Staib L."/>
            <person name="Wenning M."/>
            <person name="Scherer S."/>
        </authorList>
    </citation>
    <scope>NUCLEOTIDE SEQUENCE [LARGE SCALE GENOMIC DNA]</scope>
    <source>
        <strain evidence="7 8">DSM 111018</strain>
    </source>
</reference>
<dbReference type="RefSeq" id="WP_197114499.1">
    <property type="nucleotide sequence ID" value="NZ_JACBXQ010000001.1"/>
</dbReference>
<dbReference type="InterPro" id="IPR000878">
    <property type="entry name" value="4pyrrol_Mease"/>
</dbReference>
<dbReference type="PANTHER" id="PTHR43182">
    <property type="entry name" value="COBALT-PRECORRIN-6B C(15)-METHYLTRANSFERASE (DECARBOXYLATING)"/>
    <property type="match status" value="1"/>
</dbReference>
<dbReference type="CDD" id="cd11644">
    <property type="entry name" value="Precorrin-6Y-MT"/>
    <property type="match status" value="1"/>
</dbReference>
<evidence type="ECO:0000313" key="7">
    <source>
        <dbReference type="EMBL" id="MBG9985833.1"/>
    </source>
</evidence>
<gene>
    <name evidence="7" type="primary">cbiE</name>
    <name evidence="7" type="ORF">HZY91_02870</name>
</gene>
<comment type="caution">
    <text evidence="7">The sequence shown here is derived from an EMBL/GenBank/DDBJ whole genome shotgun (WGS) entry which is preliminary data.</text>
</comment>
<dbReference type="Gene3D" id="3.40.1010.10">
    <property type="entry name" value="Cobalt-precorrin-4 Transmethylase, Domain 1"/>
    <property type="match status" value="1"/>
</dbReference>
<sequence length="206" mass="23455">MAMINVFGIGPGCPRFVLANLEELCQEVDLIIGSQRQLEIVEPQFEDKKVALPRLKELLKLINEALASQQKILLLASGDPMFYGIGTFILQHFDRKLVQIYPGISSVQYLFSRLGLTMNDCYLTSSHGRQPDFDRLARESCVGMVTDEGCGPYQIAQALLERQAVNKVMYIGENLSYPNEKMMKYKLQEVPNQKYEMNVVILKDER</sequence>
<dbReference type="InterPro" id="IPR035996">
    <property type="entry name" value="4pyrrol_Methylase_sf"/>
</dbReference>
<dbReference type="Gene3D" id="3.30.950.10">
    <property type="entry name" value="Methyltransferase, Cobalt-precorrin-4 Transmethylase, Domain 2"/>
    <property type="match status" value="1"/>
</dbReference>
<evidence type="ECO:0000256" key="4">
    <source>
        <dbReference type="ARBA" id="ARBA00022679"/>
    </source>
</evidence>
<dbReference type="PANTHER" id="PTHR43182:SF1">
    <property type="entry name" value="COBALT-PRECORRIN-7 C(5)-METHYLTRANSFERASE"/>
    <property type="match status" value="1"/>
</dbReference>
<dbReference type="InterPro" id="IPR014777">
    <property type="entry name" value="4pyrrole_Mease_sub1"/>
</dbReference>
<organism evidence="7 8">
    <name type="scientific">Facklamia lactis</name>
    <dbReference type="NCBI Taxonomy" id="2749967"/>
    <lineage>
        <taxon>Bacteria</taxon>
        <taxon>Bacillati</taxon>
        <taxon>Bacillota</taxon>
        <taxon>Bacilli</taxon>
        <taxon>Lactobacillales</taxon>
        <taxon>Aerococcaceae</taxon>
        <taxon>Facklamia</taxon>
    </lineage>
</organism>
<name>A0ABS0LNT6_9LACT</name>
<dbReference type="Pfam" id="PF00590">
    <property type="entry name" value="TP_methylase"/>
    <property type="match status" value="1"/>
</dbReference>
<dbReference type="InterPro" id="IPR014776">
    <property type="entry name" value="4pyrrole_Mease_sub2"/>
</dbReference>
<keyword evidence="5" id="KW-0949">S-adenosyl-L-methionine</keyword>
<feature type="domain" description="Tetrapyrrole methylase" evidence="6">
    <location>
        <begin position="6"/>
        <end position="190"/>
    </location>
</feature>
<evidence type="ECO:0000256" key="2">
    <source>
        <dbReference type="ARBA" id="ARBA00022573"/>
    </source>
</evidence>
<dbReference type="NCBIfam" id="TIGR02467">
    <property type="entry name" value="CbiE"/>
    <property type="match status" value="1"/>
</dbReference>
<dbReference type="InterPro" id="IPR050714">
    <property type="entry name" value="Cobalamin_biosynth_MTase"/>
</dbReference>
<evidence type="ECO:0000256" key="1">
    <source>
        <dbReference type="ARBA" id="ARBA00004953"/>
    </source>
</evidence>
<dbReference type="InterPro" id="IPR012818">
    <property type="entry name" value="CbiE"/>
</dbReference>
<dbReference type="SUPFAM" id="SSF53790">
    <property type="entry name" value="Tetrapyrrole methylase"/>
    <property type="match status" value="1"/>
</dbReference>
<protein>
    <submittedName>
        <fullName evidence="7">Precorrin-6y C5,15-methyltransferase (Decarboxylating) subunit CbiE</fullName>
    </submittedName>
</protein>
<accession>A0ABS0LNT6</accession>
<keyword evidence="4" id="KW-0808">Transferase</keyword>
<dbReference type="Proteomes" id="UP000721415">
    <property type="component" value="Unassembled WGS sequence"/>
</dbReference>
<evidence type="ECO:0000313" key="8">
    <source>
        <dbReference type="Proteomes" id="UP000721415"/>
    </source>
</evidence>